<evidence type="ECO:0000256" key="2">
    <source>
        <dbReference type="SAM" id="MobiDB-lite"/>
    </source>
</evidence>
<feature type="transmembrane region" description="Helical" evidence="3">
    <location>
        <begin position="329"/>
        <end position="347"/>
    </location>
</feature>
<feature type="region of interest" description="Disordered" evidence="2">
    <location>
        <begin position="234"/>
        <end position="276"/>
    </location>
</feature>
<keyword evidence="3" id="KW-0472">Membrane</keyword>
<feature type="transmembrane region" description="Helical" evidence="3">
    <location>
        <begin position="96"/>
        <end position="114"/>
    </location>
</feature>
<dbReference type="InterPro" id="IPR011701">
    <property type="entry name" value="MFS"/>
</dbReference>
<dbReference type="Proteomes" id="UP001610446">
    <property type="component" value="Unassembled WGS sequence"/>
</dbReference>
<accession>A0ABR4JB16</accession>
<evidence type="ECO:0000313" key="6">
    <source>
        <dbReference type="Proteomes" id="UP001610446"/>
    </source>
</evidence>
<feature type="transmembrane region" description="Helical" evidence="3">
    <location>
        <begin position="69"/>
        <end position="89"/>
    </location>
</feature>
<evidence type="ECO:0000256" key="1">
    <source>
        <dbReference type="ARBA" id="ARBA00004141"/>
    </source>
</evidence>
<dbReference type="PANTHER" id="PTHR23520">
    <property type="entry name" value="TRANSPORTER, PUTATIVE (AFU_ORTHOLOGUE AFUA_3G04000)-RELATED"/>
    <property type="match status" value="1"/>
</dbReference>
<dbReference type="EMBL" id="JBFXLU010000183">
    <property type="protein sequence ID" value="KAL2836203.1"/>
    <property type="molecule type" value="Genomic_DNA"/>
</dbReference>
<dbReference type="InterPro" id="IPR020846">
    <property type="entry name" value="MFS_dom"/>
</dbReference>
<dbReference type="Gene3D" id="1.20.1250.20">
    <property type="entry name" value="MFS general substrate transporter like domains"/>
    <property type="match status" value="1"/>
</dbReference>
<keyword evidence="6" id="KW-1185">Reference proteome</keyword>
<dbReference type="SUPFAM" id="SSF103473">
    <property type="entry name" value="MFS general substrate transporter"/>
    <property type="match status" value="1"/>
</dbReference>
<keyword evidence="3" id="KW-1133">Transmembrane helix</keyword>
<feature type="domain" description="Major facilitator superfamily (MFS) profile" evidence="4">
    <location>
        <begin position="31"/>
        <end position="474"/>
    </location>
</feature>
<dbReference type="PROSITE" id="PS50850">
    <property type="entry name" value="MFS"/>
    <property type="match status" value="1"/>
</dbReference>
<feature type="transmembrane region" description="Helical" evidence="3">
    <location>
        <begin position="368"/>
        <end position="389"/>
    </location>
</feature>
<name>A0ABR4JB16_9EURO</name>
<protein>
    <submittedName>
        <fullName evidence="5">MFS transporter</fullName>
    </submittedName>
</protein>
<evidence type="ECO:0000256" key="3">
    <source>
        <dbReference type="SAM" id="Phobius"/>
    </source>
</evidence>
<dbReference type="InterPro" id="IPR036259">
    <property type="entry name" value="MFS_trans_sf"/>
</dbReference>
<feature type="transmembrane region" description="Helical" evidence="3">
    <location>
        <begin position="40"/>
        <end position="57"/>
    </location>
</feature>
<feature type="transmembrane region" description="Helical" evidence="3">
    <location>
        <begin position="161"/>
        <end position="182"/>
    </location>
</feature>
<dbReference type="Pfam" id="PF07690">
    <property type="entry name" value="MFS_1"/>
    <property type="match status" value="1"/>
</dbReference>
<feature type="transmembrane region" description="Helical" evidence="3">
    <location>
        <begin position="295"/>
        <end position="317"/>
    </location>
</feature>
<feature type="transmembrane region" description="Helical" evidence="3">
    <location>
        <begin position="444"/>
        <end position="470"/>
    </location>
</feature>
<comment type="caution">
    <text evidence="5">The sequence shown here is derived from an EMBL/GenBank/DDBJ whole genome shotgun (WGS) entry which is preliminary data.</text>
</comment>
<evidence type="ECO:0000313" key="5">
    <source>
        <dbReference type="EMBL" id="KAL2836203.1"/>
    </source>
</evidence>
<keyword evidence="3" id="KW-0812">Transmembrane</keyword>
<evidence type="ECO:0000259" key="4">
    <source>
        <dbReference type="PROSITE" id="PS50850"/>
    </source>
</evidence>
<sequence>MTQDSSSRGRPLHAKILSELGIISLWQSPRDAKFLCAQRFVRFFAYGASTLVLASYLSALDISDERIGLFMTLTLVGDVGISFFLTLFADAMGRRAVLALGSALMVGSGVIFGLVGNYWILLAAAVLGVISPSGNEIGPFKAVEESSLAHLTPDAILRDILLWYTLAGTAGSALGVMACGWVVNLLQTERGWDFIPACRVIFFVYAGIGIIKFLLSVIMSEKVEAEVKVKKSAKRASRRGSGEENGETQPLLVDRPVGQQEQEQEEEGSDEQKSGRKSILPFLGDKKLASLVIRLFILFGVDSFASGLSSLTWMSYFFKRKFSLPEGKLGSIFFTTSLIAAASMFLATSLARRIGNIKTMAFTHLPSAICLTLIPVPASLPLALTFLILRSSMSNMDAAPRSAFLAAALPSDKRTAIMGSINVVKTSTQSLGPLVTGLLAERGWFGVSFMIAGSLKMIYDLGILVSFLGLEREKEREQTEQEREREHARGEEA</sequence>
<proteinExistence type="predicted"/>
<reference evidence="5 6" key="1">
    <citation type="submission" date="2024-07" db="EMBL/GenBank/DDBJ databases">
        <title>Section-level genome sequencing and comparative genomics of Aspergillus sections Usti and Cavernicolus.</title>
        <authorList>
            <consortium name="Lawrence Berkeley National Laboratory"/>
            <person name="Nybo J.L."/>
            <person name="Vesth T.C."/>
            <person name="Theobald S."/>
            <person name="Frisvad J.C."/>
            <person name="Larsen T.O."/>
            <person name="Kjaerboelling I."/>
            <person name="Rothschild-Mancinelli K."/>
            <person name="Lyhne E.K."/>
            <person name="Kogle M.E."/>
            <person name="Barry K."/>
            <person name="Clum A."/>
            <person name="Na H."/>
            <person name="Ledsgaard L."/>
            <person name="Lin J."/>
            <person name="Lipzen A."/>
            <person name="Kuo A."/>
            <person name="Riley R."/>
            <person name="Mondo S."/>
            <person name="Labutti K."/>
            <person name="Haridas S."/>
            <person name="Pangalinan J."/>
            <person name="Salamov A.A."/>
            <person name="Simmons B.A."/>
            <person name="Magnuson J.K."/>
            <person name="Chen J."/>
            <person name="Drula E."/>
            <person name="Henrissat B."/>
            <person name="Wiebenga A."/>
            <person name="Lubbers R.J."/>
            <person name="Gomes A.C."/>
            <person name="Makela M.R."/>
            <person name="Stajich J."/>
            <person name="Grigoriev I.V."/>
            <person name="Mortensen U.H."/>
            <person name="De Vries R.P."/>
            <person name="Baker S.E."/>
            <person name="Andersen M.R."/>
        </authorList>
    </citation>
    <scope>NUCLEOTIDE SEQUENCE [LARGE SCALE GENOMIC DNA]</scope>
    <source>
        <strain evidence="5 6">CBS 123904</strain>
    </source>
</reference>
<feature type="transmembrane region" description="Helical" evidence="3">
    <location>
        <begin position="120"/>
        <end position="140"/>
    </location>
</feature>
<feature type="region of interest" description="Disordered" evidence="2">
    <location>
        <begin position="473"/>
        <end position="493"/>
    </location>
</feature>
<organism evidence="5 6">
    <name type="scientific">Aspergillus pseudoustus</name>
    <dbReference type="NCBI Taxonomy" id="1810923"/>
    <lineage>
        <taxon>Eukaryota</taxon>
        <taxon>Fungi</taxon>
        <taxon>Dikarya</taxon>
        <taxon>Ascomycota</taxon>
        <taxon>Pezizomycotina</taxon>
        <taxon>Eurotiomycetes</taxon>
        <taxon>Eurotiomycetidae</taxon>
        <taxon>Eurotiales</taxon>
        <taxon>Aspergillaceae</taxon>
        <taxon>Aspergillus</taxon>
        <taxon>Aspergillus subgen. Nidulantes</taxon>
    </lineage>
</organism>
<gene>
    <name evidence="5" type="ORF">BJY01DRAFT_222290</name>
</gene>
<feature type="transmembrane region" description="Helical" evidence="3">
    <location>
        <begin position="194"/>
        <end position="215"/>
    </location>
</feature>
<comment type="subcellular location">
    <subcellularLocation>
        <location evidence="1">Membrane</location>
        <topology evidence="1">Multi-pass membrane protein</topology>
    </subcellularLocation>
</comment>
<dbReference type="PANTHER" id="PTHR23520:SF5">
    <property type="entry name" value="TRANSPORTER, PUTATIVE (AFU_ORTHOLOGUE AFUA_3G04000)-RELATED"/>
    <property type="match status" value="1"/>
</dbReference>